<evidence type="ECO:0000313" key="2">
    <source>
        <dbReference type="EMBL" id="JAV77412.1"/>
    </source>
</evidence>
<dbReference type="PANTHER" id="PTHR10407">
    <property type="entry name" value="HUNTINGTIN INTERACTING PROTEIN 1"/>
    <property type="match status" value="1"/>
</dbReference>
<reference evidence="2" key="1">
    <citation type="journal article" date="2016" name="Sci. Rep.">
        <title>Molecular characterization of firefly nuptial gifts: a multi-omics approach sheds light on postcopulatory sexual selection.</title>
        <authorList>
            <person name="Al-Wathiqui N."/>
            <person name="Fallon T.R."/>
            <person name="South A."/>
            <person name="Weng J.K."/>
            <person name="Lewis S.M."/>
        </authorList>
    </citation>
    <scope>NUCLEOTIDE SEQUENCE</scope>
</reference>
<protein>
    <recommendedName>
        <fullName evidence="1">ENTH domain-containing protein</fullName>
    </recommendedName>
</protein>
<dbReference type="GO" id="GO:0048268">
    <property type="term" value="P:clathrin coat assembly"/>
    <property type="evidence" value="ECO:0007669"/>
    <property type="project" value="TreeGrafter"/>
</dbReference>
<dbReference type="AlphaFoldDB" id="A0A1Y1LUV0"/>
<dbReference type="SUPFAM" id="SSF48464">
    <property type="entry name" value="ENTH/VHS domain"/>
    <property type="match status" value="1"/>
</dbReference>
<dbReference type="InterPro" id="IPR008942">
    <property type="entry name" value="ENTH_VHS"/>
</dbReference>
<accession>A0A1Y1LUV0</accession>
<dbReference type="GO" id="GO:0080025">
    <property type="term" value="F:phosphatidylinositol-3,5-bisphosphate binding"/>
    <property type="evidence" value="ECO:0007669"/>
    <property type="project" value="TreeGrafter"/>
</dbReference>
<name>A0A1Y1LUV0_PHOPY</name>
<dbReference type="GO" id="GO:0043325">
    <property type="term" value="F:phosphatidylinositol-3,4-bisphosphate binding"/>
    <property type="evidence" value="ECO:0007669"/>
    <property type="project" value="TreeGrafter"/>
</dbReference>
<feature type="domain" description="ENTH" evidence="1">
    <location>
        <begin position="20"/>
        <end position="148"/>
    </location>
</feature>
<dbReference type="GO" id="GO:0030136">
    <property type="term" value="C:clathrin-coated vesicle"/>
    <property type="evidence" value="ECO:0007669"/>
    <property type="project" value="TreeGrafter"/>
</dbReference>
<dbReference type="InterPro" id="IPR011417">
    <property type="entry name" value="ANTH_dom"/>
</dbReference>
<dbReference type="FunFam" id="1.25.40.90:FF:000012">
    <property type="entry name" value="Huntingtin interacting protein 1-related"/>
    <property type="match status" value="1"/>
</dbReference>
<dbReference type="GO" id="GO:0030864">
    <property type="term" value="C:cortical actin cytoskeleton"/>
    <property type="evidence" value="ECO:0007669"/>
    <property type="project" value="TreeGrafter"/>
</dbReference>
<dbReference type="PROSITE" id="PS50942">
    <property type="entry name" value="ENTH"/>
    <property type="match status" value="1"/>
</dbReference>
<sequence>MASLSLPRVLQPRKTSLEVERENFEKSQITAINKAINNLEIPVKQKHVRLAIIGTFHEQGAQTFWMAALRLPFMDDRIVAWKLCHVVHKVLREGHPLCLVHSQRHRKELDETGKLWCHLKEGYGKMIRLYTTLLMTKLDFHKRNPRFPGHLGVTNEELESIGANDINNYFQLSVEMFDYLDNILELQTAIFGSLDMSRSNSMTSAGQCRLAPLIMCIQDASRLYDYCVKILFRLHSSLPSDILIGHRDRFFKQFKELKQFYQNTNALQYFRNLITVPPLPERVFAETAQLPYAGGVEDLRDARGGCTFRRRRSVRG</sequence>
<dbReference type="EMBL" id="GEZM01046219">
    <property type="protein sequence ID" value="JAV77412.1"/>
    <property type="molecule type" value="Transcribed_RNA"/>
</dbReference>
<dbReference type="SMART" id="SM00273">
    <property type="entry name" value="ENTH"/>
    <property type="match status" value="1"/>
</dbReference>
<dbReference type="Gene3D" id="1.25.40.90">
    <property type="match status" value="1"/>
</dbReference>
<dbReference type="GO" id="GO:0032051">
    <property type="term" value="F:clathrin light chain binding"/>
    <property type="evidence" value="ECO:0007669"/>
    <property type="project" value="TreeGrafter"/>
</dbReference>
<organism evidence="2">
    <name type="scientific">Photinus pyralis</name>
    <name type="common">Common eastern firefly</name>
    <name type="synonym">Lampyris pyralis</name>
    <dbReference type="NCBI Taxonomy" id="7054"/>
    <lineage>
        <taxon>Eukaryota</taxon>
        <taxon>Metazoa</taxon>
        <taxon>Ecdysozoa</taxon>
        <taxon>Arthropoda</taxon>
        <taxon>Hexapoda</taxon>
        <taxon>Insecta</taxon>
        <taxon>Pterygota</taxon>
        <taxon>Neoptera</taxon>
        <taxon>Endopterygota</taxon>
        <taxon>Coleoptera</taxon>
        <taxon>Polyphaga</taxon>
        <taxon>Elateriformia</taxon>
        <taxon>Elateroidea</taxon>
        <taxon>Lampyridae</taxon>
        <taxon>Lampyrinae</taxon>
        <taxon>Photinus</taxon>
    </lineage>
</organism>
<dbReference type="GO" id="GO:0006897">
    <property type="term" value="P:endocytosis"/>
    <property type="evidence" value="ECO:0007669"/>
    <property type="project" value="InterPro"/>
</dbReference>
<dbReference type="Pfam" id="PF07651">
    <property type="entry name" value="ANTH"/>
    <property type="match status" value="1"/>
</dbReference>
<dbReference type="GO" id="GO:0007015">
    <property type="term" value="P:actin filament organization"/>
    <property type="evidence" value="ECO:0007669"/>
    <property type="project" value="TreeGrafter"/>
</dbReference>
<dbReference type="GO" id="GO:0035615">
    <property type="term" value="F:clathrin adaptor activity"/>
    <property type="evidence" value="ECO:0007669"/>
    <property type="project" value="TreeGrafter"/>
</dbReference>
<dbReference type="PANTHER" id="PTHR10407:SF15">
    <property type="entry name" value="HUNTINGTIN INTERACTING PROTEIN 1"/>
    <property type="match status" value="1"/>
</dbReference>
<evidence type="ECO:0000259" key="1">
    <source>
        <dbReference type="PROSITE" id="PS50942"/>
    </source>
</evidence>
<dbReference type="CDD" id="cd17006">
    <property type="entry name" value="ANTH_N_HIP1_like"/>
    <property type="match status" value="1"/>
</dbReference>
<dbReference type="InterPro" id="IPR030224">
    <property type="entry name" value="Sla2_fam"/>
</dbReference>
<proteinExistence type="predicted"/>
<dbReference type="InterPro" id="IPR013809">
    <property type="entry name" value="ENTH"/>
</dbReference>
<dbReference type="GO" id="GO:0051015">
    <property type="term" value="F:actin filament binding"/>
    <property type="evidence" value="ECO:0007669"/>
    <property type="project" value="TreeGrafter"/>
</dbReference>